<reference evidence="4" key="1">
    <citation type="submission" date="2023-01" db="EMBL/GenBank/DDBJ databases">
        <title>Metagenome sequencing of chrysophaentin producing Chrysophaeum taylorii.</title>
        <authorList>
            <person name="Davison J."/>
            <person name="Bewley C."/>
        </authorList>
    </citation>
    <scope>NUCLEOTIDE SEQUENCE</scope>
    <source>
        <strain evidence="4">NIES-1699</strain>
    </source>
</reference>
<gene>
    <name evidence="4" type="ORF">CTAYLR_009701</name>
</gene>
<feature type="coiled-coil region" evidence="1">
    <location>
        <begin position="309"/>
        <end position="343"/>
    </location>
</feature>
<organism evidence="4 5">
    <name type="scientific">Chrysophaeum taylorii</name>
    <dbReference type="NCBI Taxonomy" id="2483200"/>
    <lineage>
        <taxon>Eukaryota</taxon>
        <taxon>Sar</taxon>
        <taxon>Stramenopiles</taxon>
        <taxon>Ochrophyta</taxon>
        <taxon>Pelagophyceae</taxon>
        <taxon>Pelagomonadales</taxon>
        <taxon>Pelagomonadaceae</taxon>
        <taxon>Chrysophaeum</taxon>
    </lineage>
</organism>
<evidence type="ECO:0000313" key="4">
    <source>
        <dbReference type="EMBL" id="KAJ8599401.1"/>
    </source>
</evidence>
<accession>A0AAD7XI95</accession>
<sequence>MEISLGDESAWASVPSVLRRALTRLAQTSAATSQRVADLEQTLEEERLRFAETTARLVDRVEAAERGASGGIDRVWQQALADRCRELEARFQGELDAARADSAATRAVATLRGASDALVAASVAAAIDEAAPRIAAEAAATVARDHRPQQQEQPVASHARLATECAEALALAKDAAAATERLEADVRARPTRQECGVIAKDAVALRVAPLSSDLAELRRLRRVGSDDSDGHYNRNLIKGDDARSGGVDLDAIRRCEARCEEVASTIDAVERGCRQAIEDTEASLRRALRDEGSELAALTSRVTAIDASLSELRESDERIEENLKSADAELRDQTAELRDHAAAVRGDVDALKAVTETAALKEAMEHATAESTTRRPPPPSKAADDEEALREETAALEAAMARATLGEEKKSRSSSQPPPAAMKLVADAALQRVLPNDDRLTTTKNTPRAASRESEERVAALRRDVEAATSAVRKDLETFKKATETALKEKRSPGESPAAMKLVVDSSVKRAVDAAARDIRSHVDSATREMIESATREMRFQVTEAVSKGAEAAEATRLELEEYEGRFEPLRRRGRWLWRSGRVSFGGYIPWDLEALNSARDIIAWRKDLPSTVTINAAGLYRVAVGVFTHADATVQLCVGGEPVLTLEPQPPGTTLASQPPNGATIAHSLRRSAHSAGEIACICIDEPPPSWACDSITASFVVAAAVPVSAFVVVVVVAGLDARDASCQAFLSILKV</sequence>
<proteinExistence type="predicted"/>
<feature type="coiled-coil region" evidence="1">
    <location>
        <begin position="29"/>
        <end position="56"/>
    </location>
</feature>
<keyword evidence="3" id="KW-1133">Transmembrane helix</keyword>
<keyword evidence="1" id="KW-0175">Coiled coil</keyword>
<protein>
    <submittedName>
        <fullName evidence="4">Uncharacterized protein</fullName>
    </submittedName>
</protein>
<dbReference type="AlphaFoldDB" id="A0AAD7XI95"/>
<dbReference type="EMBL" id="JAQMWT010000566">
    <property type="protein sequence ID" value="KAJ8599401.1"/>
    <property type="molecule type" value="Genomic_DNA"/>
</dbReference>
<dbReference type="Proteomes" id="UP001230188">
    <property type="component" value="Unassembled WGS sequence"/>
</dbReference>
<feature type="transmembrane region" description="Helical" evidence="3">
    <location>
        <begin position="697"/>
        <end position="721"/>
    </location>
</feature>
<dbReference type="PANTHER" id="PTHR40131">
    <property type="entry name" value="C1Q DOMAIN-CONTAINING PROTEIN"/>
    <property type="match status" value="1"/>
</dbReference>
<dbReference type="PANTHER" id="PTHR40131:SF1">
    <property type="entry name" value="C1Q DOMAIN-CONTAINING PROTEIN"/>
    <property type="match status" value="1"/>
</dbReference>
<feature type="region of interest" description="Disordered" evidence="2">
    <location>
        <begin position="432"/>
        <end position="458"/>
    </location>
</feature>
<name>A0AAD7XI95_9STRA</name>
<evidence type="ECO:0000256" key="2">
    <source>
        <dbReference type="SAM" id="MobiDB-lite"/>
    </source>
</evidence>
<evidence type="ECO:0000256" key="3">
    <source>
        <dbReference type="SAM" id="Phobius"/>
    </source>
</evidence>
<keyword evidence="3" id="KW-0812">Transmembrane</keyword>
<keyword evidence="3" id="KW-0472">Membrane</keyword>
<feature type="region of interest" description="Disordered" evidence="2">
    <location>
        <begin position="364"/>
        <end position="389"/>
    </location>
</feature>
<evidence type="ECO:0000256" key="1">
    <source>
        <dbReference type="SAM" id="Coils"/>
    </source>
</evidence>
<comment type="caution">
    <text evidence="4">The sequence shown here is derived from an EMBL/GenBank/DDBJ whole genome shotgun (WGS) entry which is preliminary data.</text>
</comment>
<keyword evidence="5" id="KW-1185">Reference proteome</keyword>
<evidence type="ECO:0000313" key="5">
    <source>
        <dbReference type="Proteomes" id="UP001230188"/>
    </source>
</evidence>